<proteinExistence type="predicted"/>
<feature type="transmembrane region" description="Helical" evidence="6">
    <location>
        <begin position="153"/>
        <end position="171"/>
    </location>
</feature>
<evidence type="ECO:0000313" key="8">
    <source>
        <dbReference type="EMBL" id="MPD06184.1"/>
    </source>
</evidence>
<keyword evidence="9" id="KW-1185">Reference proteome</keyword>
<dbReference type="Pfam" id="PF03712">
    <property type="entry name" value="Cu2_monoox_C"/>
    <property type="match status" value="1"/>
</dbReference>
<dbReference type="GO" id="GO:0030667">
    <property type="term" value="C:secretory granule membrane"/>
    <property type="evidence" value="ECO:0007669"/>
    <property type="project" value="TreeGrafter"/>
</dbReference>
<dbReference type="OrthoDB" id="129121at2759"/>
<evidence type="ECO:0000259" key="7">
    <source>
        <dbReference type="Pfam" id="PF03712"/>
    </source>
</evidence>
<sequence>MVVMGLVLQIVVMMSVVLQMVMVMGRVDSSGLGLHYTKRLRAHDAAIMELGLEYTAKMAIPPHLPSFTLSGYCVPECTALVGSLVHGGSIFFILSWRFNFFLSLFFSWRFNFFILSFLEVQFFFYPYFFLGGSIFFILFLSWRFNFFILSWRFNFLFYFFLGGSIFLLFFLY</sequence>
<comment type="cofactor">
    <cofactor evidence="1">
        <name>Cu(2+)</name>
        <dbReference type="ChEBI" id="CHEBI:29036"/>
    </cofactor>
</comment>
<dbReference type="InterPro" id="IPR008977">
    <property type="entry name" value="PHM/PNGase_F_dom_sf"/>
</dbReference>
<name>A0A5B7KH63_PORTR</name>
<keyword evidence="4 6" id="KW-1133">Transmembrane helix</keyword>
<dbReference type="GO" id="GO:0042420">
    <property type="term" value="P:dopamine catabolic process"/>
    <property type="evidence" value="ECO:0007669"/>
    <property type="project" value="TreeGrafter"/>
</dbReference>
<dbReference type="Proteomes" id="UP000324222">
    <property type="component" value="Unassembled WGS sequence"/>
</dbReference>
<reference evidence="8 9" key="1">
    <citation type="submission" date="2019-05" db="EMBL/GenBank/DDBJ databases">
        <title>Another draft genome of Portunus trituberculatus and its Hox gene families provides insights of decapod evolution.</title>
        <authorList>
            <person name="Jeong J.-H."/>
            <person name="Song I."/>
            <person name="Kim S."/>
            <person name="Choi T."/>
            <person name="Kim D."/>
            <person name="Ryu S."/>
            <person name="Kim W."/>
        </authorList>
    </citation>
    <scope>NUCLEOTIDE SEQUENCE [LARGE SCALE GENOMIC DNA]</scope>
    <source>
        <tissue evidence="8">Muscle</tissue>
    </source>
</reference>
<evidence type="ECO:0000256" key="2">
    <source>
        <dbReference type="ARBA" id="ARBA00004370"/>
    </source>
</evidence>
<dbReference type="EMBL" id="VSRR010149861">
    <property type="protein sequence ID" value="MPD06184.1"/>
    <property type="molecule type" value="Genomic_DNA"/>
</dbReference>
<dbReference type="SUPFAM" id="SSF49742">
    <property type="entry name" value="PHM/PNGase F"/>
    <property type="match status" value="1"/>
</dbReference>
<evidence type="ECO:0000256" key="4">
    <source>
        <dbReference type="ARBA" id="ARBA00022989"/>
    </source>
</evidence>
<dbReference type="InterPro" id="IPR000945">
    <property type="entry name" value="DBH-like"/>
</dbReference>
<comment type="subcellular location">
    <subcellularLocation>
        <location evidence="2">Membrane</location>
    </subcellularLocation>
</comment>
<protein>
    <submittedName>
        <fullName evidence="8">Dopamine beta-hydroxylase</fullName>
    </submittedName>
</protein>
<evidence type="ECO:0000256" key="6">
    <source>
        <dbReference type="SAM" id="Phobius"/>
    </source>
</evidence>
<organism evidence="8 9">
    <name type="scientific">Portunus trituberculatus</name>
    <name type="common">Swimming crab</name>
    <name type="synonym">Neptunus trituberculatus</name>
    <dbReference type="NCBI Taxonomy" id="210409"/>
    <lineage>
        <taxon>Eukaryota</taxon>
        <taxon>Metazoa</taxon>
        <taxon>Ecdysozoa</taxon>
        <taxon>Arthropoda</taxon>
        <taxon>Crustacea</taxon>
        <taxon>Multicrustacea</taxon>
        <taxon>Malacostraca</taxon>
        <taxon>Eumalacostraca</taxon>
        <taxon>Eucarida</taxon>
        <taxon>Decapoda</taxon>
        <taxon>Pleocyemata</taxon>
        <taxon>Brachyura</taxon>
        <taxon>Eubrachyura</taxon>
        <taxon>Portunoidea</taxon>
        <taxon>Portunidae</taxon>
        <taxon>Portuninae</taxon>
        <taxon>Portunus</taxon>
    </lineage>
</organism>
<feature type="transmembrane region" description="Helical" evidence="6">
    <location>
        <begin position="124"/>
        <end position="141"/>
    </location>
</feature>
<dbReference type="GO" id="GO:0004500">
    <property type="term" value="F:dopamine beta-monooxygenase activity"/>
    <property type="evidence" value="ECO:0007669"/>
    <property type="project" value="InterPro"/>
</dbReference>
<keyword evidence="3 6" id="KW-0812">Transmembrane</keyword>
<dbReference type="PANTHER" id="PTHR10157:SF29">
    <property type="entry name" value="DOPAMINE BETA-HYDROXYLASE"/>
    <property type="match status" value="1"/>
</dbReference>
<feature type="transmembrane region" description="Helical" evidence="6">
    <location>
        <begin position="6"/>
        <end position="25"/>
    </location>
</feature>
<dbReference type="GO" id="GO:0042421">
    <property type="term" value="P:norepinephrine biosynthetic process"/>
    <property type="evidence" value="ECO:0007669"/>
    <property type="project" value="TreeGrafter"/>
</dbReference>
<dbReference type="InterPro" id="IPR024548">
    <property type="entry name" value="Cu2_monoox_C"/>
</dbReference>
<dbReference type="GO" id="GO:0005615">
    <property type="term" value="C:extracellular space"/>
    <property type="evidence" value="ECO:0007669"/>
    <property type="project" value="TreeGrafter"/>
</dbReference>
<dbReference type="PANTHER" id="PTHR10157">
    <property type="entry name" value="DOPAMINE BETA HYDROXYLASE RELATED"/>
    <property type="match status" value="1"/>
</dbReference>
<evidence type="ECO:0000256" key="1">
    <source>
        <dbReference type="ARBA" id="ARBA00001973"/>
    </source>
</evidence>
<gene>
    <name evidence="8" type="primary">Dbh_0</name>
    <name evidence="8" type="ORF">E2C01_101977</name>
</gene>
<accession>A0A5B7KH63</accession>
<feature type="domain" description="Copper type II ascorbate-dependent monooxygenase C-terminal" evidence="7">
    <location>
        <begin position="44"/>
        <end position="79"/>
    </location>
</feature>
<evidence type="ECO:0000256" key="3">
    <source>
        <dbReference type="ARBA" id="ARBA00022692"/>
    </source>
</evidence>
<dbReference type="AlphaFoldDB" id="A0A5B7KH63"/>
<evidence type="ECO:0000256" key="5">
    <source>
        <dbReference type="ARBA" id="ARBA00023136"/>
    </source>
</evidence>
<evidence type="ECO:0000313" key="9">
    <source>
        <dbReference type="Proteomes" id="UP000324222"/>
    </source>
</evidence>
<keyword evidence="5 6" id="KW-0472">Membrane</keyword>
<comment type="caution">
    <text evidence="8">The sequence shown here is derived from an EMBL/GenBank/DDBJ whole genome shotgun (WGS) entry which is preliminary data.</text>
</comment>
<dbReference type="GO" id="GO:0006589">
    <property type="term" value="P:octopamine biosynthetic process"/>
    <property type="evidence" value="ECO:0007669"/>
    <property type="project" value="TreeGrafter"/>
</dbReference>
<dbReference type="GO" id="GO:0005507">
    <property type="term" value="F:copper ion binding"/>
    <property type="evidence" value="ECO:0007669"/>
    <property type="project" value="TreeGrafter"/>
</dbReference>
<feature type="transmembrane region" description="Helical" evidence="6">
    <location>
        <begin position="98"/>
        <end position="118"/>
    </location>
</feature>